<gene>
    <name evidence="2" type="ORF">TNIN_158981</name>
</gene>
<sequence length="111" mass="12748">MNPGLVSPPNEHFLQICFTGLPSCRHCVLHLRLSSNTHCSYTVRKRLFNFVFLSRFTGLHRRLCFPVGHVVLMLLAFSTCPLLPNVWRLSVVLQKVHLLVHVNQASTLCRR</sequence>
<name>A0A8X6MEG5_9ARAC</name>
<dbReference type="EMBL" id="BMAV01025779">
    <property type="protein sequence ID" value="GFS44622.1"/>
    <property type="molecule type" value="Genomic_DNA"/>
</dbReference>
<keyword evidence="3" id="KW-1185">Reference proteome</keyword>
<feature type="transmembrane region" description="Helical" evidence="1">
    <location>
        <begin position="63"/>
        <end position="84"/>
    </location>
</feature>
<keyword evidence="1" id="KW-1133">Transmembrane helix</keyword>
<evidence type="ECO:0000313" key="2">
    <source>
        <dbReference type="EMBL" id="GFS44622.1"/>
    </source>
</evidence>
<dbReference type="Proteomes" id="UP000886998">
    <property type="component" value="Unassembled WGS sequence"/>
</dbReference>
<keyword evidence="1" id="KW-0812">Transmembrane</keyword>
<protein>
    <submittedName>
        <fullName evidence="2">Uncharacterized protein</fullName>
    </submittedName>
</protein>
<dbReference type="AlphaFoldDB" id="A0A8X6MEG5"/>
<keyword evidence="1" id="KW-0472">Membrane</keyword>
<reference evidence="2" key="1">
    <citation type="submission" date="2020-08" db="EMBL/GenBank/DDBJ databases">
        <title>Multicomponent nature underlies the extraordinary mechanical properties of spider dragline silk.</title>
        <authorList>
            <person name="Kono N."/>
            <person name="Nakamura H."/>
            <person name="Mori M."/>
            <person name="Yoshida Y."/>
            <person name="Ohtoshi R."/>
            <person name="Malay A.D."/>
            <person name="Moran D.A.P."/>
            <person name="Tomita M."/>
            <person name="Numata K."/>
            <person name="Arakawa K."/>
        </authorList>
    </citation>
    <scope>NUCLEOTIDE SEQUENCE</scope>
</reference>
<organism evidence="2 3">
    <name type="scientific">Trichonephila inaurata madagascariensis</name>
    <dbReference type="NCBI Taxonomy" id="2747483"/>
    <lineage>
        <taxon>Eukaryota</taxon>
        <taxon>Metazoa</taxon>
        <taxon>Ecdysozoa</taxon>
        <taxon>Arthropoda</taxon>
        <taxon>Chelicerata</taxon>
        <taxon>Arachnida</taxon>
        <taxon>Araneae</taxon>
        <taxon>Araneomorphae</taxon>
        <taxon>Entelegynae</taxon>
        <taxon>Araneoidea</taxon>
        <taxon>Nephilidae</taxon>
        <taxon>Trichonephila</taxon>
        <taxon>Trichonephila inaurata</taxon>
    </lineage>
</organism>
<accession>A0A8X6MEG5</accession>
<proteinExistence type="predicted"/>
<comment type="caution">
    <text evidence="2">The sequence shown here is derived from an EMBL/GenBank/DDBJ whole genome shotgun (WGS) entry which is preliminary data.</text>
</comment>
<evidence type="ECO:0000313" key="3">
    <source>
        <dbReference type="Proteomes" id="UP000886998"/>
    </source>
</evidence>
<evidence type="ECO:0000256" key="1">
    <source>
        <dbReference type="SAM" id="Phobius"/>
    </source>
</evidence>